<evidence type="ECO:0000313" key="9">
    <source>
        <dbReference type="Proteomes" id="UP000298003"/>
    </source>
</evidence>
<accession>A0A4Y8QXE1</accession>
<comment type="subcellular location">
    <subcellularLocation>
        <location evidence="1">Cell membrane</location>
        <topology evidence="1">Multi-pass membrane protein</topology>
    </subcellularLocation>
</comment>
<keyword evidence="2" id="KW-1003">Cell membrane</keyword>
<feature type="transmembrane region" description="Helical" evidence="6">
    <location>
        <begin position="257"/>
        <end position="277"/>
    </location>
</feature>
<dbReference type="RefSeq" id="WP_061268907.1">
    <property type="nucleotide sequence ID" value="NZ_SOZH01000012.1"/>
</dbReference>
<dbReference type="Pfam" id="PF00482">
    <property type="entry name" value="T2SSF"/>
    <property type="match status" value="1"/>
</dbReference>
<evidence type="ECO:0000256" key="5">
    <source>
        <dbReference type="ARBA" id="ARBA00023136"/>
    </source>
</evidence>
<keyword evidence="4 6" id="KW-1133">Transmembrane helix</keyword>
<dbReference type="InterPro" id="IPR018076">
    <property type="entry name" value="T2SS_GspF_dom"/>
</dbReference>
<feature type="transmembrane region" description="Helical" evidence="6">
    <location>
        <begin position="231"/>
        <end position="251"/>
    </location>
</feature>
<dbReference type="GeneID" id="95686413"/>
<evidence type="ECO:0000256" key="3">
    <source>
        <dbReference type="ARBA" id="ARBA00022692"/>
    </source>
</evidence>
<keyword evidence="5 6" id="KW-0472">Membrane</keyword>
<evidence type="ECO:0000313" key="8">
    <source>
        <dbReference type="EMBL" id="TFF04373.1"/>
    </source>
</evidence>
<dbReference type="EMBL" id="SOZH01000012">
    <property type="protein sequence ID" value="TFF04373.1"/>
    <property type="molecule type" value="Genomic_DNA"/>
</dbReference>
<dbReference type="PANTHER" id="PTHR35007:SF3">
    <property type="entry name" value="POSSIBLE CONSERVED ALANINE RICH MEMBRANE PROTEIN"/>
    <property type="match status" value="1"/>
</dbReference>
<gene>
    <name evidence="8" type="ORF">E1O70_18175</name>
</gene>
<organism evidence="8 9">
    <name type="scientific">Cellulosimicrobium funkei</name>
    <dbReference type="NCBI Taxonomy" id="264251"/>
    <lineage>
        <taxon>Bacteria</taxon>
        <taxon>Bacillati</taxon>
        <taxon>Actinomycetota</taxon>
        <taxon>Actinomycetes</taxon>
        <taxon>Micrococcales</taxon>
        <taxon>Promicromonosporaceae</taxon>
        <taxon>Cellulosimicrobium</taxon>
    </lineage>
</organism>
<evidence type="ECO:0000256" key="1">
    <source>
        <dbReference type="ARBA" id="ARBA00004651"/>
    </source>
</evidence>
<comment type="caution">
    <text evidence="8">The sequence shown here is derived from an EMBL/GenBank/DDBJ whole genome shotgun (WGS) entry which is preliminary data.</text>
</comment>
<keyword evidence="3 6" id="KW-0812">Transmembrane</keyword>
<keyword evidence="9" id="KW-1185">Reference proteome</keyword>
<sequence length="296" mass="31920">MRALAITAATIAVAVGIWLVVVGLHKVDRTPEAKPTRTAPFGHELARFLGLADGGPLARHRWVFLGSIVVGIVAAITTGWYILILILPAAVVGLPSLVRKDSSSREAERLSDLEAWIRSLAGILVGGAAGLEQALRASLASAPPTVRPALSRLVARLDAQQPIKPALRLWADEMNDATADLIAAALILESDRREGAISRALEELADTVGQRASSMLEIESERESPRSNARWITLITLGFLGLMAFTNPVYMEAYEGPFGQLLALVFIAAYVGCLLWMRKIAMGRPQPRFLTATERS</sequence>
<dbReference type="PANTHER" id="PTHR35007">
    <property type="entry name" value="INTEGRAL MEMBRANE PROTEIN-RELATED"/>
    <property type="match status" value="1"/>
</dbReference>
<feature type="domain" description="Type II secretion system protein GspF" evidence="7">
    <location>
        <begin position="122"/>
        <end position="243"/>
    </location>
</feature>
<evidence type="ECO:0000256" key="6">
    <source>
        <dbReference type="SAM" id="Phobius"/>
    </source>
</evidence>
<dbReference type="AlphaFoldDB" id="A0A4Y8QXE1"/>
<dbReference type="GO" id="GO:0005886">
    <property type="term" value="C:plasma membrane"/>
    <property type="evidence" value="ECO:0007669"/>
    <property type="project" value="UniProtKB-SubCell"/>
</dbReference>
<dbReference type="Proteomes" id="UP000298003">
    <property type="component" value="Unassembled WGS sequence"/>
</dbReference>
<feature type="transmembrane region" description="Helical" evidence="6">
    <location>
        <begin position="6"/>
        <end position="24"/>
    </location>
</feature>
<name>A0A4Y8QXE1_9MICO</name>
<evidence type="ECO:0000259" key="7">
    <source>
        <dbReference type="Pfam" id="PF00482"/>
    </source>
</evidence>
<proteinExistence type="predicted"/>
<protein>
    <recommendedName>
        <fullName evidence="7">Type II secretion system protein GspF domain-containing protein</fullName>
    </recommendedName>
</protein>
<evidence type="ECO:0000256" key="4">
    <source>
        <dbReference type="ARBA" id="ARBA00022989"/>
    </source>
</evidence>
<reference evidence="8 9" key="1">
    <citation type="submission" date="2019-03" db="EMBL/GenBank/DDBJ databases">
        <title>Cellulosimicrobium funkei JCM14302 Assembly.</title>
        <authorList>
            <person name="Dou T."/>
        </authorList>
    </citation>
    <scope>NUCLEOTIDE SEQUENCE [LARGE SCALE GENOMIC DNA]</scope>
    <source>
        <strain evidence="8 9">JCM 14302</strain>
    </source>
</reference>
<evidence type="ECO:0000256" key="2">
    <source>
        <dbReference type="ARBA" id="ARBA00022475"/>
    </source>
</evidence>
<feature type="transmembrane region" description="Helical" evidence="6">
    <location>
        <begin position="62"/>
        <end position="95"/>
    </location>
</feature>